<keyword evidence="3" id="KW-1185">Reference proteome</keyword>
<dbReference type="SUPFAM" id="SSF56219">
    <property type="entry name" value="DNase I-like"/>
    <property type="match status" value="1"/>
</dbReference>
<dbReference type="EMBL" id="MBFT01000064">
    <property type="protein sequence ID" value="PVU98885.1"/>
    <property type="molecule type" value="Genomic_DNA"/>
</dbReference>
<protein>
    <submittedName>
        <fullName evidence="2">Uncharacterized protein</fullName>
    </submittedName>
</protein>
<dbReference type="AlphaFoldDB" id="A0A2T9Z2Q8"/>
<feature type="region of interest" description="Disordered" evidence="1">
    <location>
        <begin position="22"/>
        <end position="43"/>
    </location>
</feature>
<evidence type="ECO:0000313" key="2">
    <source>
        <dbReference type="EMBL" id="PVU98885.1"/>
    </source>
</evidence>
<organism evidence="2 3">
    <name type="scientific">Furculomyces boomerangus</name>
    <dbReference type="NCBI Taxonomy" id="61424"/>
    <lineage>
        <taxon>Eukaryota</taxon>
        <taxon>Fungi</taxon>
        <taxon>Fungi incertae sedis</taxon>
        <taxon>Zoopagomycota</taxon>
        <taxon>Kickxellomycotina</taxon>
        <taxon>Harpellomycetes</taxon>
        <taxon>Harpellales</taxon>
        <taxon>Harpellaceae</taxon>
        <taxon>Furculomyces</taxon>
    </lineage>
</organism>
<dbReference type="Gene3D" id="3.60.10.10">
    <property type="entry name" value="Endonuclease/exonuclease/phosphatase"/>
    <property type="match status" value="1"/>
</dbReference>
<sequence length="111" mass="13362">MESSLNKRNKLPTTHITAVKETNDMDIEDENQSNIKTSFKDNETNITPRTCSKNFWNVQGLSMVKWKTIDKLIREKHFDIIFLVETWFSNQEIYMDHPWFTENQRKYTTKK</sequence>
<evidence type="ECO:0000313" key="3">
    <source>
        <dbReference type="Proteomes" id="UP000245699"/>
    </source>
</evidence>
<gene>
    <name evidence="2" type="ORF">BB559_001193</name>
</gene>
<accession>A0A2T9Z2Q8</accession>
<dbReference type="InterPro" id="IPR036691">
    <property type="entry name" value="Endo/exonu/phosph_ase_sf"/>
</dbReference>
<name>A0A2T9Z2Q8_9FUNG</name>
<reference evidence="2 3" key="1">
    <citation type="journal article" date="2018" name="MBio">
        <title>Comparative Genomics Reveals the Core Gene Toolbox for the Fungus-Insect Symbiosis.</title>
        <authorList>
            <person name="Wang Y."/>
            <person name="Stata M."/>
            <person name="Wang W."/>
            <person name="Stajich J.E."/>
            <person name="White M.M."/>
            <person name="Moncalvo J.M."/>
        </authorList>
    </citation>
    <scope>NUCLEOTIDE SEQUENCE [LARGE SCALE GENOMIC DNA]</scope>
    <source>
        <strain evidence="2 3">AUS-77-4</strain>
    </source>
</reference>
<evidence type="ECO:0000256" key="1">
    <source>
        <dbReference type="SAM" id="MobiDB-lite"/>
    </source>
</evidence>
<proteinExistence type="predicted"/>
<comment type="caution">
    <text evidence="2">The sequence shown here is derived from an EMBL/GenBank/DDBJ whole genome shotgun (WGS) entry which is preliminary data.</text>
</comment>
<dbReference type="Proteomes" id="UP000245699">
    <property type="component" value="Unassembled WGS sequence"/>
</dbReference>